<keyword evidence="2" id="KW-1185">Reference proteome</keyword>
<organism evidence="1 2">
    <name type="scientific">Stieleria maiorica</name>
    <dbReference type="NCBI Taxonomy" id="2795974"/>
    <lineage>
        <taxon>Bacteria</taxon>
        <taxon>Pseudomonadati</taxon>
        <taxon>Planctomycetota</taxon>
        <taxon>Planctomycetia</taxon>
        <taxon>Pirellulales</taxon>
        <taxon>Pirellulaceae</taxon>
        <taxon>Stieleria</taxon>
    </lineage>
</organism>
<proteinExistence type="predicted"/>
<dbReference type="Proteomes" id="UP000321353">
    <property type="component" value="Chromosome"/>
</dbReference>
<evidence type="ECO:0000313" key="1">
    <source>
        <dbReference type="EMBL" id="QEG00406.1"/>
    </source>
</evidence>
<reference evidence="1 2" key="1">
    <citation type="submission" date="2019-02" db="EMBL/GenBank/DDBJ databases">
        <title>Planctomycetal bacteria perform biofilm scaping via a novel small molecule.</title>
        <authorList>
            <person name="Jeske O."/>
            <person name="Boedeker C."/>
            <person name="Wiegand S."/>
            <person name="Breitling P."/>
            <person name="Kallscheuer N."/>
            <person name="Jogler M."/>
            <person name="Rohde M."/>
            <person name="Petersen J."/>
            <person name="Medema M.H."/>
            <person name="Surup F."/>
            <person name="Jogler C."/>
        </authorList>
    </citation>
    <scope>NUCLEOTIDE SEQUENCE [LARGE SCALE GENOMIC DNA]</scope>
    <source>
        <strain evidence="1 2">Mal15</strain>
    </source>
</reference>
<protein>
    <submittedName>
        <fullName evidence="1">Uncharacterized protein</fullName>
    </submittedName>
</protein>
<dbReference type="KEGG" id="smam:Mal15_44760"/>
<dbReference type="AlphaFoldDB" id="A0A5B9MLK9"/>
<evidence type="ECO:0000313" key="2">
    <source>
        <dbReference type="Proteomes" id="UP000321353"/>
    </source>
</evidence>
<accession>A0A5B9MLK9</accession>
<name>A0A5B9MLK9_9BACT</name>
<sequence>MNSLYLNGRGARLNCVVTPSERLLFLERFAEVLHHEAAGQLGER</sequence>
<dbReference type="EMBL" id="CP036264">
    <property type="protein sequence ID" value="QEG00406.1"/>
    <property type="molecule type" value="Genomic_DNA"/>
</dbReference>
<gene>
    <name evidence="1" type="ORF">Mal15_44760</name>
</gene>